<keyword evidence="3" id="KW-1185">Reference proteome</keyword>
<proteinExistence type="predicted"/>
<dbReference type="AlphaFoldDB" id="A0A2X0KN74"/>
<dbReference type="EMBL" id="FMWP01000061">
    <property type="protein sequence ID" value="SCZ95209.1"/>
    <property type="molecule type" value="Genomic_DNA"/>
</dbReference>
<feature type="region of interest" description="Disordered" evidence="1">
    <location>
        <begin position="345"/>
        <end position="421"/>
    </location>
</feature>
<reference evidence="3" key="1">
    <citation type="submission" date="2016-10" db="EMBL/GenBank/DDBJ databases">
        <authorList>
            <person name="Jeantristanb JTB J.-T."/>
            <person name="Ricardo R."/>
        </authorList>
    </citation>
    <scope>NUCLEOTIDE SEQUENCE [LARGE SCALE GENOMIC DNA]</scope>
</reference>
<evidence type="ECO:0000313" key="2">
    <source>
        <dbReference type="EMBL" id="SCZ95209.1"/>
    </source>
</evidence>
<feature type="compositionally biased region" description="Low complexity" evidence="1">
    <location>
        <begin position="384"/>
        <end position="401"/>
    </location>
</feature>
<protein>
    <submittedName>
        <fullName evidence="2">BZ3500_MvSof-1268-A1-R1_Chr11-2g03355 protein</fullName>
    </submittedName>
</protein>
<dbReference type="Proteomes" id="UP000249723">
    <property type="component" value="Unassembled WGS sequence"/>
</dbReference>
<feature type="region of interest" description="Disordered" evidence="1">
    <location>
        <begin position="1"/>
        <end position="24"/>
    </location>
</feature>
<evidence type="ECO:0000256" key="1">
    <source>
        <dbReference type="SAM" id="MobiDB-lite"/>
    </source>
</evidence>
<dbReference type="STRING" id="289078.A0A2X0KN74"/>
<sequence length="528" mass="56081">MATVTASRVASRSQSSSPASPSSAASASIKSYYRAATSAFLIRDYVHTSQSLHSAQQVLSASTSASSAPPPSDWVHTLAESNTIPPKVEWARKLTIFEITFLATCRSPPLSTPATSSSALHPTHQYYIDLPLDALIPTLWSRLILQDPTGSSSTDIHASPLASCVHPSLVVALALAALKLDQPRQARAALEAYLGSISEELESLIEGVARSVDWAIEFQLDETMSMSMHGHHNTTHAPNNLSSSGILHPHMDATRALLASWLKVVDLLSLHVLPRLGQWEAAGDSIRLQGVENAGWIGDVRLDAALQQLAALQSEESEQSASREQRIRAQKEAVATAAAASALAMEQQQAAQRRARANDKGKARAVTNEGVAKPPPHAQRHSSSDLSSNGSPGSSSKSSHNGHGRPSNGSRSSVRHDSHASETGFAAMRSSLTSYLSQAVPSTSTASSSALSSNRSLSTALFESLKGYDPVRLLSTVCVAFAFITWVRRTAARRRADGKSGLGVVEGLWTVVGKLGEVVKMGTKVTQL</sequence>
<organism evidence="2 3">
    <name type="scientific">Microbotryum saponariae</name>
    <dbReference type="NCBI Taxonomy" id="289078"/>
    <lineage>
        <taxon>Eukaryota</taxon>
        <taxon>Fungi</taxon>
        <taxon>Dikarya</taxon>
        <taxon>Basidiomycota</taxon>
        <taxon>Pucciniomycotina</taxon>
        <taxon>Microbotryomycetes</taxon>
        <taxon>Microbotryales</taxon>
        <taxon>Microbotryaceae</taxon>
        <taxon>Microbotryum</taxon>
    </lineage>
</organism>
<dbReference type="OrthoDB" id="3981028at2759"/>
<evidence type="ECO:0000313" key="3">
    <source>
        <dbReference type="Proteomes" id="UP000249723"/>
    </source>
</evidence>
<gene>
    <name evidence="2" type="ORF">BZ3500_MVSOF-1268-A1-R1_CHR11-2G03355</name>
</gene>
<name>A0A2X0KN74_9BASI</name>
<accession>A0A2X0KN74</accession>